<dbReference type="Proteomes" id="UP001341840">
    <property type="component" value="Unassembled WGS sequence"/>
</dbReference>
<comment type="caution">
    <text evidence="1">The sequence shown here is derived from an EMBL/GenBank/DDBJ whole genome shotgun (WGS) entry which is preliminary data.</text>
</comment>
<evidence type="ECO:0000313" key="2">
    <source>
        <dbReference type="Proteomes" id="UP001341840"/>
    </source>
</evidence>
<accession>A0ABU6XSF4</accession>
<organism evidence="1 2">
    <name type="scientific">Stylosanthes scabra</name>
    <dbReference type="NCBI Taxonomy" id="79078"/>
    <lineage>
        <taxon>Eukaryota</taxon>
        <taxon>Viridiplantae</taxon>
        <taxon>Streptophyta</taxon>
        <taxon>Embryophyta</taxon>
        <taxon>Tracheophyta</taxon>
        <taxon>Spermatophyta</taxon>
        <taxon>Magnoliopsida</taxon>
        <taxon>eudicotyledons</taxon>
        <taxon>Gunneridae</taxon>
        <taxon>Pentapetalae</taxon>
        <taxon>rosids</taxon>
        <taxon>fabids</taxon>
        <taxon>Fabales</taxon>
        <taxon>Fabaceae</taxon>
        <taxon>Papilionoideae</taxon>
        <taxon>50 kb inversion clade</taxon>
        <taxon>dalbergioids sensu lato</taxon>
        <taxon>Dalbergieae</taxon>
        <taxon>Pterocarpus clade</taxon>
        <taxon>Stylosanthes</taxon>
    </lineage>
</organism>
<reference evidence="1 2" key="1">
    <citation type="journal article" date="2023" name="Plants (Basel)">
        <title>Bridging the Gap: Combining Genomics and Transcriptomics Approaches to Understand Stylosanthes scabra, an Orphan Legume from the Brazilian Caatinga.</title>
        <authorList>
            <person name="Ferreira-Neto J.R.C."/>
            <person name="da Silva M.D."/>
            <person name="Binneck E."/>
            <person name="de Melo N.F."/>
            <person name="da Silva R.H."/>
            <person name="de Melo A.L.T.M."/>
            <person name="Pandolfi V."/>
            <person name="Bustamante F.O."/>
            <person name="Brasileiro-Vidal A.C."/>
            <person name="Benko-Iseppon A.M."/>
        </authorList>
    </citation>
    <scope>NUCLEOTIDE SEQUENCE [LARGE SCALE GENOMIC DNA]</scope>
    <source>
        <tissue evidence="1">Leaves</tissue>
    </source>
</reference>
<gene>
    <name evidence="1" type="ORF">PIB30_087570</name>
</gene>
<protein>
    <submittedName>
        <fullName evidence="1">Uncharacterized protein</fullName>
    </submittedName>
</protein>
<evidence type="ECO:0000313" key="1">
    <source>
        <dbReference type="EMBL" id="MED6200674.1"/>
    </source>
</evidence>
<dbReference type="EMBL" id="JASCZI010212997">
    <property type="protein sequence ID" value="MED6200674.1"/>
    <property type="molecule type" value="Genomic_DNA"/>
</dbReference>
<name>A0ABU6XSF4_9FABA</name>
<keyword evidence="2" id="KW-1185">Reference proteome</keyword>
<sequence>MGTKGCAWMLNGVVELHTYMLSLKSRYDLGLINVKESERGNLRKERLCREIAAHVDHKEIPNYGKFGQALGRKRTSSGNLTPSNLESDEDCELTNSKTESRVVETTPEVVVAPLVEGGDDSKLLNGGALPTPEMTLNNILENEKNGDGNYGIGGITVNETLHNGRVTSMMDNRVKSARVDETRTDVDWVESVGEEVNRVNNEPGMGKGLSFFGPGINEGSIERRKEVGVCDQLDVDGNPNAEIDSSKTVSDEWVEAVKAKEICGKGGIFFKNRDEGTLLSRLMGSKLRKQNKGESKRQRTKQSMIPTGIKGRNLSTRILMSCSKSKLR</sequence>
<proteinExistence type="predicted"/>